<sequence length="477" mass="50297">MVISSPFSNTPKPSSSSFSITIISTPKPLLSCLNYSHPKTPKIPKTQKLAINGPSELSGHVSISGSKNESLPILAATLCCWGTSKLTNVPNLSDTKTMVSVLRSVGAKVEIFNEEMWVNCDGVEWVEPCSEEIRKIRGGFFVIGGLVGRFGGGVVALPGGCEIGARPVDLYVRGFRALGALVHIRDGKFHANAANGKGLVGGRFHLDYPSVGATETLLMAACLADGVTVLSNAAKEPEVVALARFLSNAGACIEGAGTNKIVIKGKSCLHGSEYKISPDRIETGSFMLAAAITRSRISISPVIPSDLSCLIEKLRGAGCTIRQLSHDSLEVSALSTNGTNLRGFDIKTGPFPAFPTDLQPQTMALLTTCDGFSLVEECVFENRMSHANELVKLGARIQVCGSTALVSGKDKRFLSGTSLVGTDLRGGVSLVLAGLAATGTTEIAGVEHIDRGYENLVMKLQKLGADVKRLIPLPCQS</sequence>
<evidence type="ECO:0000256" key="13">
    <source>
        <dbReference type="ARBA" id="ARBA00042443"/>
    </source>
</evidence>
<proteinExistence type="inferred from homology"/>
<comment type="caution">
    <text evidence="17">The sequence shown here is derived from an EMBL/GenBank/DDBJ whole genome shotgun (WGS) entry which is preliminary data.</text>
</comment>
<comment type="catalytic activity">
    <reaction evidence="15">
        <text>phosphoenolpyruvate + UDP-N-acetyl-alpha-D-glucosamine = UDP-N-acetyl-3-O-(1-carboxyvinyl)-alpha-D-glucosamine + phosphate</text>
        <dbReference type="Rhea" id="RHEA:18681"/>
        <dbReference type="ChEBI" id="CHEBI:43474"/>
        <dbReference type="ChEBI" id="CHEBI:57705"/>
        <dbReference type="ChEBI" id="CHEBI:58702"/>
        <dbReference type="ChEBI" id="CHEBI:68483"/>
        <dbReference type="EC" id="2.5.1.7"/>
    </reaction>
</comment>
<feature type="domain" description="Enolpyruvate transferase" evidence="16">
    <location>
        <begin position="52"/>
        <end position="460"/>
    </location>
</feature>
<evidence type="ECO:0000256" key="11">
    <source>
        <dbReference type="ARBA" id="ARBA00039108"/>
    </source>
</evidence>
<dbReference type="NCBIfam" id="TIGR01072">
    <property type="entry name" value="murA"/>
    <property type="match status" value="1"/>
</dbReference>
<dbReference type="InterPro" id="IPR013792">
    <property type="entry name" value="RNA3'P_cycl/enolpyr_Trfase_a/b"/>
</dbReference>
<evidence type="ECO:0000256" key="4">
    <source>
        <dbReference type="ARBA" id="ARBA00022618"/>
    </source>
</evidence>
<comment type="pathway">
    <text evidence="2">Cell wall biogenesis; peptidoglycan biosynthesis.</text>
</comment>
<evidence type="ECO:0000256" key="12">
    <source>
        <dbReference type="ARBA" id="ARBA00039754"/>
    </source>
</evidence>
<organism evidence="17 18">
    <name type="scientific">Cannabis sativa</name>
    <name type="common">Hemp</name>
    <name type="synonym">Marijuana</name>
    <dbReference type="NCBI Taxonomy" id="3483"/>
    <lineage>
        <taxon>Eukaryota</taxon>
        <taxon>Viridiplantae</taxon>
        <taxon>Streptophyta</taxon>
        <taxon>Embryophyta</taxon>
        <taxon>Tracheophyta</taxon>
        <taxon>Spermatophyta</taxon>
        <taxon>Magnoliopsida</taxon>
        <taxon>eudicotyledons</taxon>
        <taxon>Gunneridae</taxon>
        <taxon>Pentapetalae</taxon>
        <taxon>rosids</taxon>
        <taxon>fabids</taxon>
        <taxon>Rosales</taxon>
        <taxon>Cannabaceae</taxon>
        <taxon>Cannabis</taxon>
    </lineage>
</organism>
<name>A0A7J6HFE0_CANSA</name>
<evidence type="ECO:0000256" key="6">
    <source>
        <dbReference type="ARBA" id="ARBA00022960"/>
    </source>
</evidence>
<keyword evidence="18" id="KW-1185">Reference proteome</keyword>
<dbReference type="EC" id="2.5.1.7" evidence="11"/>
<dbReference type="Gene3D" id="3.65.10.10">
    <property type="entry name" value="Enolpyruvate transferase domain"/>
    <property type="match status" value="2"/>
</dbReference>
<dbReference type="Proteomes" id="UP000583929">
    <property type="component" value="Unassembled WGS sequence"/>
</dbReference>
<dbReference type="CDD" id="cd01555">
    <property type="entry name" value="UdpNAET"/>
    <property type="match status" value="1"/>
</dbReference>
<evidence type="ECO:0000256" key="3">
    <source>
        <dbReference type="ARBA" id="ARBA00022490"/>
    </source>
</evidence>
<dbReference type="PANTHER" id="PTHR43783">
    <property type="entry name" value="UDP-N-ACETYLGLUCOSAMINE 1-CARBOXYVINYLTRANSFERASE"/>
    <property type="match status" value="1"/>
</dbReference>
<dbReference type="GO" id="GO:0051301">
    <property type="term" value="P:cell division"/>
    <property type="evidence" value="ECO:0007669"/>
    <property type="project" value="UniProtKB-KW"/>
</dbReference>
<dbReference type="EMBL" id="JAATIQ010000047">
    <property type="protein sequence ID" value="KAF4394012.1"/>
    <property type="molecule type" value="Genomic_DNA"/>
</dbReference>
<dbReference type="GO" id="GO:0008360">
    <property type="term" value="P:regulation of cell shape"/>
    <property type="evidence" value="ECO:0007669"/>
    <property type="project" value="UniProtKB-KW"/>
</dbReference>
<comment type="similarity">
    <text evidence="10">Belongs to the EPSP synthase family. MurA subfamily.</text>
</comment>
<evidence type="ECO:0000256" key="9">
    <source>
        <dbReference type="ARBA" id="ARBA00023316"/>
    </source>
</evidence>
<keyword evidence="8" id="KW-0131">Cell cycle</keyword>
<accession>A0A7J6HFE0</accession>
<dbReference type="GO" id="GO:0008760">
    <property type="term" value="F:UDP-N-acetylglucosamine 1-carboxyvinyltransferase activity"/>
    <property type="evidence" value="ECO:0007669"/>
    <property type="project" value="UniProtKB-EC"/>
</dbReference>
<evidence type="ECO:0000256" key="2">
    <source>
        <dbReference type="ARBA" id="ARBA00004752"/>
    </source>
</evidence>
<dbReference type="GO" id="GO:0071555">
    <property type="term" value="P:cell wall organization"/>
    <property type="evidence" value="ECO:0007669"/>
    <property type="project" value="UniProtKB-KW"/>
</dbReference>
<dbReference type="InterPro" id="IPR050068">
    <property type="entry name" value="MurA_subfamily"/>
</dbReference>
<dbReference type="GO" id="GO:0019277">
    <property type="term" value="P:UDP-N-acetylgalactosamine biosynthetic process"/>
    <property type="evidence" value="ECO:0007669"/>
    <property type="project" value="InterPro"/>
</dbReference>
<evidence type="ECO:0000313" key="17">
    <source>
        <dbReference type="EMBL" id="KAF4394012.1"/>
    </source>
</evidence>
<dbReference type="InterPro" id="IPR005750">
    <property type="entry name" value="UDP_GlcNAc_COvinyl_MurA"/>
</dbReference>
<dbReference type="InterPro" id="IPR036968">
    <property type="entry name" value="Enolpyruvate_Tfrase_sf"/>
</dbReference>
<keyword evidence="9" id="KW-0961">Cell wall biogenesis/degradation</keyword>
<comment type="subcellular location">
    <subcellularLocation>
        <location evidence="1">Cytoplasm</location>
    </subcellularLocation>
</comment>
<dbReference type="HAMAP" id="MF_00111">
    <property type="entry name" value="MurA"/>
    <property type="match status" value="1"/>
</dbReference>
<protein>
    <recommendedName>
        <fullName evidence="12">UDP-N-acetylglucosamine 1-carboxyvinyltransferase</fullName>
        <ecNumber evidence="11">2.5.1.7</ecNumber>
    </recommendedName>
    <alternativeName>
        <fullName evidence="13">Enoylpyruvate transferase</fullName>
    </alternativeName>
    <alternativeName>
        <fullName evidence="14">UDP-N-acetylglucosamine enolpyruvyl transferase</fullName>
    </alternativeName>
</protein>
<evidence type="ECO:0000256" key="1">
    <source>
        <dbReference type="ARBA" id="ARBA00004496"/>
    </source>
</evidence>
<evidence type="ECO:0000256" key="10">
    <source>
        <dbReference type="ARBA" id="ARBA00038367"/>
    </source>
</evidence>
<keyword evidence="7" id="KW-0573">Peptidoglycan synthesis</keyword>
<dbReference type="InterPro" id="IPR001986">
    <property type="entry name" value="Enolpyruvate_Tfrase_dom"/>
</dbReference>
<keyword evidence="5" id="KW-0808">Transferase</keyword>
<keyword evidence="4" id="KW-0132">Cell division</keyword>
<evidence type="ECO:0000259" key="16">
    <source>
        <dbReference type="Pfam" id="PF00275"/>
    </source>
</evidence>
<dbReference type="Pfam" id="PF00275">
    <property type="entry name" value="EPSP_synthase"/>
    <property type="match status" value="1"/>
</dbReference>
<evidence type="ECO:0000313" key="18">
    <source>
        <dbReference type="Proteomes" id="UP000583929"/>
    </source>
</evidence>
<evidence type="ECO:0000256" key="14">
    <source>
        <dbReference type="ARBA" id="ARBA00042842"/>
    </source>
</evidence>
<dbReference type="PANTHER" id="PTHR43783:SF1">
    <property type="entry name" value="UDP-N-ACETYLGLUCOSAMINE 1-CARBOXYVINYLTRANSFERASE"/>
    <property type="match status" value="1"/>
</dbReference>
<evidence type="ECO:0000256" key="7">
    <source>
        <dbReference type="ARBA" id="ARBA00022984"/>
    </source>
</evidence>
<dbReference type="GO" id="GO:0005737">
    <property type="term" value="C:cytoplasm"/>
    <property type="evidence" value="ECO:0007669"/>
    <property type="project" value="UniProtKB-SubCell"/>
</dbReference>
<reference evidence="17 18" key="1">
    <citation type="journal article" date="2020" name="bioRxiv">
        <title>Sequence and annotation of 42 cannabis genomes reveals extensive copy number variation in cannabinoid synthesis and pathogen resistance genes.</title>
        <authorList>
            <person name="Mckernan K.J."/>
            <person name="Helbert Y."/>
            <person name="Kane L.T."/>
            <person name="Ebling H."/>
            <person name="Zhang L."/>
            <person name="Liu B."/>
            <person name="Eaton Z."/>
            <person name="Mclaughlin S."/>
            <person name="Kingan S."/>
            <person name="Baybayan P."/>
            <person name="Concepcion G."/>
            <person name="Jordan M."/>
            <person name="Riva A."/>
            <person name="Barbazuk W."/>
            <person name="Harkins T."/>
        </authorList>
    </citation>
    <scope>NUCLEOTIDE SEQUENCE [LARGE SCALE GENOMIC DNA]</scope>
    <source>
        <strain evidence="18">cv. Jamaican Lion 4</strain>
        <tissue evidence="17">Leaf</tissue>
    </source>
</reference>
<dbReference type="SUPFAM" id="SSF55205">
    <property type="entry name" value="EPT/RTPC-like"/>
    <property type="match status" value="1"/>
</dbReference>
<keyword evidence="3" id="KW-0963">Cytoplasm</keyword>
<evidence type="ECO:0000256" key="5">
    <source>
        <dbReference type="ARBA" id="ARBA00022679"/>
    </source>
</evidence>
<evidence type="ECO:0000256" key="8">
    <source>
        <dbReference type="ARBA" id="ARBA00023306"/>
    </source>
</evidence>
<keyword evidence="6" id="KW-0133">Cell shape</keyword>
<dbReference type="AlphaFoldDB" id="A0A7J6HFE0"/>
<gene>
    <name evidence="17" type="ORF">G4B88_025981</name>
</gene>
<evidence type="ECO:0000256" key="15">
    <source>
        <dbReference type="ARBA" id="ARBA00047527"/>
    </source>
</evidence>
<dbReference type="NCBIfam" id="NF006873">
    <property type="entry name" value="PRK09369.1"/>
    <property type="match status" value="1"/>
</dbReference>